<reference evidence="1 2" key="1">
    <citation type="submission" date="2024-02" db="EMBL/GenBank/DDBJ databases">
        <title>Genome analysis and characterization of Microbaculum marinisediminis sp. nov., isolated from marine sediment.</title>
        <authorList>
            <person name="Du Z.-J."/>
            <person name="Ye Y.-Q."/>
            <person name="Zhang Z.-R."/>
            <person name="Yuan S.-M."/>
            <person name="Zhang X.-Y."/>
        </authorList>
    </citation>
    <scope>NUCLEOTIDE SEQUENCE [LARGE SCALE GENOMIC DNA]</scope>
    <source>
        <strain evidence="1 2">SDUM1044001</strain>
    </source>
</reference>
<gene>
    <name evidence="1" type="ORF">V3328_24190</name>
</gene>
<dbReference type="SUPFAM" id="SSF102462">
    <property type="entry name" value="Peptidyl-tRNA hydrolase II"/>
    <property type="match status" value="1"/>
</dbReference>
<dbReference type="Pfam" id="PF09391">
    <property type="entry name" value="DUF2000"/>
    <property type="match status" value="1"/>
</dbReference>
<protein>
    <submittedName>
        <fullName evidence="1">DUF2000 family protein</fullName>
    </submittedName>
</protein>
<proteinExistence type="predicted"/>
<evidence type="ECO:0000313" key="1">
    <source>
        <dbReference type="EMBL" id="MEJ8574601.1"/>
    </source>
</evidence>
<dbReference type="RefSeq" id="WP_340332295.1">
    <property type="nucleotide sequence ID" value="NZ_JAZHOF010000012.1"/>
</dbReference>
<organism evidence="1 2">
    <name type="scientific">Microbaculum marinum</name>
    <dbReference type="NCBI Taxonomy" id="1764581"/>
    <lineage>
        <taxon>Bacteria</taxon>
        <taxon>Pseudomonadati</taxon>
        <taxon>Pseudomonadota</taxon>
        <taxon>Alphaproteobacteria</taxon>
        <taxon>Hyphomicrobiales</taxon>
        <taxon>Tepidamorphaceae</taxon>
        <taxon>Microbaculum</taxon>
    </lineage>
</organism>
<sequence>MRFQTKIAVVLRDDLPVWQKLNVACFLSGGIVGANPETIGEPYRDASGVAYGPMIRQPAMVYAAGAADLQKVLQRALSRGIAPTVFTLDLFATMNDADNRAAVAAVATQDLDLAGLGLYAESKIVDKVIKGLKLHG</sequence>
<dbReference type="InterPro" id="IPR023476">
    <property type="entry name" value="Pep_tRNA_hydro_II_dom_sf"/>
</dbReference>
<accession>A0AAW9S4B6</accession>
<dbReference type="Proteomes" id="UP001378188">
    <property type="component" value="Unassembled WGS sequence"/>
</dbReference>
<name>A0AAW9S4B6_9HYPH</name>
<dbReference type="Gene3D" id="3.40.1490.10">
    <property type="entry name" value="Bit1"/>
    <property type="match status" value="1"/>
</dbReference>
<dbReference type="AlphaFoldDB" id="A0AAW9S4B6"/>
<dbReference type="EMBL" id="JAZHOF010000012">
    <property type="protein sequence ID" value="MEJ8574601.1"/>
    <property type="molecule type" value="Genomic_DNA"/>
</dbReference>
<keyword evidence="2" id="KW-1185">Reference proteome</keyword>
<dbReference type="InterPro" id="IPR018988">
    <property type="entry name" value="DUF2000"/>
</dbReference>
<comment type="caution">
    <text evidence="1">The sequence shown here is derived from an EMBL/GenBank/DDBJ whole genome shotgun (WGS) entry which is preliminary data.</text>
</comment>
<evidence type="ECO:0000313" key="2">
    <source>
        <dbReference type="Proteomes" id="UP001378188"/>
    </source>
</evidence>